<organism evidence="1 2">
    <name type="scientific">Nonomuraea helvata</name>
    <dbReference type="NCBI Taxonomy" id="37484"/>
    <lineage>
        <taxon>Bacteria</taxon>
        <taxon>Bacillati</taxon>
        <taxon>Actinomycetota</taxon>
        <taxon>Actinomycetes</taxon>
        <taxon>Streptosporangiales</taxon>
        <taxon>Streptosporangiaceae</taxon>
        <taxon>Nonomuraea</taxon>
    </lineage>
</organism>
<comment type="caution">
    <text evidence="1">The sequence shown here is derived from an EMBL/GenBank/DDBJ whole genome shotgun (WGS) entry which is preliminary data.</text>
</comment>
<evidence type="ECO:0008006" key="3">
    <source>
        <dbReference type="Google" id="ProtNLM"/>
    </source>
</evidence>
<sequence length="114" mass="12739">MSTDEDRVRLARQLGRLPVRELVDVLRRVLPQHAEDGNGMRTTLVLATATVYEQEPAGIDVTLVAWPDRDHYDDGPGPEQGLWEDGRCARCDVEVSSNAKRAYCPVCNTRCTLT</sequence>
<name>A0ABV5RVG9_9ACTN</name>
<dbReference type="RefSeq" id="WP_344990847.1">
    <property type="nucleotide sequence ID" value="NZ_BAAAXV010000005.1"/>
</dbReference>
<proteinExistence type="predicted"/>
<dbReference type="EMBL" id="JBHMBW010000006">
    <property type="protein sequence ID" value="MFB9623300.1"/>
    <property type="molecule type" value="Genomic_DNA"/>
</dbReference>
<protein>
    <recommendedName>
        <fullName evidence="3">Zinc ribbon domain-containing protein</fullName>
    </recommendedName>
</protein>
<gene>
    <name evidence="1" type="ORF">ACFFSA_09435</name>
</gene>
<accession>A0ABV5RVG9</accession>
<dbReference type="Proteomes" id="UP001589532">
    <property type="component" value="Unassembled WGS sequence"/>
</dbReference>
<evidence type="ECO:0000313" key="1">
    <source>
        <dbReference type="EMBL" id="MFB9623300.1"/>
    </source>
</evidence>
<evidence type="ECO:0000313" key="2">
    <source>
        <dbReference type="Proteomes" id="UP001589532"/>
    </source>
</evidence>
<keyword evidence="2" id="KW-1185">Reference proteome</keyword>
<reference evidence="1 2" key="1">
    <citation type="submission" date="2024-09" db="EMBL/GenBank/DDBJ databases">
        <authorList>
            <person name="Sun Q."/>
            <person name="Mori K."/>
        </authorList>
    </citation>
    <scope>NUCLEOTIDE SEQUENCE [LARGE SCALE GENOMIC DNA]</scope>
    <source>
        <strain evidence="1 2">JCM 3143</strain>
    </source>
</reference>